<evidence type="ECO:0008006" key="3">
    <source>
        <dbReference type="Google" id="ProtNLM"/>
    </source>
</evidence>
<protein>
    <recommendedName>
        <fullName evidence="3">Lipoprotein</fullName>
    </recommendedName>
</protein>
<dbReference type="RefSeq" id="WP_146012825.1">
    <property type="nucleotide sequence ID" value="NZ_JAVDSJ010000001.1"/>
</dbReference>
<name>A0ABU1PA96_9BURK</name>
<dbReference type="EMBL" id="JAVDSJ010000001">
    <property type="protein sequence ID" value="MDR6582851.1"/>
    <property type="molecule type" value="Genomic_DNA"/>
</dbReference>
<accession>A0ABU1PA96</accession>
<dbReference type="Proteomes" id="UP001260715">
    <property type="component" value="Unassembled WGS sequence"/>
</dbReference>
<sequence>MKSLLASLLSLAVLGGCTSRGWLENTAHPPAEDESYFVIGVTPSNHRVSVFPGEIENGVFHQSRIYSAALYGAAKDGFVVGKSPAGRVLAITKVRVVEDENAVLRGRNFVPCESAQTFVFSVPKGKVIYIGSVDYAFQNDKLRVRYRDDLAEATKYIDANYPELKGLTEYQAPQLLRTDTSCSPGTMYIPIYIRSK</sequence>
<evidence type="ECO:0000313" key="2">
    <source>
        <dbReference type="Proteomes" id="UP001260715"/>
    </source>
</evidence>
<keyword evidence="2" id="KW-1185">Reference proteome</keyword>
<organism evidence="1 2">
    <name type="scientific">Herbaspirillum frisingense</name>
    <dbReference type="NCBI Taxonomy" id="92645"/>
    <lineage>
        <taxon>Bacteria</taxon>
        <taxon>Pseudomonadati</taxon>
        <taxon>Pseudomonadota</taxon>
        <taxon>Betaproteobacteria</taxon>
        <taxon>Burkholderiales</taxon>
        <taxon>Oxalobacteraceae</taxon>
        <taxon>Herbaspirillum</taxon>
    </lineage>
</organism>
<proteinExistence type="predicted"/>
<comment type="caution">
    <text evidence="1">The sequence shown here is derived from an EMBL/GenBank/DDBJ whole genome shotgun (WGS) entry which is preliminary data.</text>
</comment>
<evidence type="ECO:0000313" key="1">
    <source>
        <dbReference type="EMBL" id="MDR6582851.1"/>
    </source>
</evidence>
<gene>
    <name evidence="1" type="ORF">J2W50_001026</name>
</gene>
<dbReference type="PROSITE" id="PS51257">
    <property type="entry name" value="PROKAR_LIPOPROTEIN"/>
    <property type="match status" value="1"/>
</dbReference>
<reference evidence="1 2" key="1">
    <citation type="submission" date="2023-07" db="EMBL/GenBank/DDBJ databases">
        <title>Sorghum-associated microbial communities from plants grown in Nebraska, USA.</title>
        <authorList>
            <person name="Schachtman D."/>
        </authorList>
    </citation>
    <scope>NUCLEOTIDE SEQUENCE [LARGE SCALE GENOMIC DNA]</scope>
    <source>
        <strain evidence="1 2">596</strain>
    </source>
</reference>